<dbReference type="Gene3D" id="3.40.1370.10">
    <property type="match status" value="1"/>
</dbReference>
<evidence type="ECO:0000256" key="5">
    <source>
        <dbReference type="ARBA" id="ARBA00035462"/>
    </source>
</evidence>
<dbReference type="InterPro" id="IPR023574">
    <property type="entry name" value="Ribosomal_uL4_dom_sf"/>
</dbReference>
<evidence type="ECO:0000256" key="3">
    <source>
        <dbReference type="ARBA" id="ARBA00023274"/>
    </source>
</evidence>
<dbReference type="AlphaFoldDB" id="A0A0G1QKZ1"/>
<dbReference type="PANTHER" id="PTHR10746">
    <property type="entry name" value="50S RIBOSOMAL PROTEIN L4"/>
    <property type="match status" value="1"/>
</dbReference>
<dbReference type="InterPro" id="IPR013005">
    <property type="entry name" value="Ribosomal_uL4-like"/>
</dbReference>
<dbReference type="Pfam" id="PF00573">
    <property type="entry name" value="Ribosomal_L4"/>
    <property type="match status" value="1"/>
</dbReference>
<dbReference type="Proteomes" id="UP000034329">
    <property type="component" value="Unassembled WGS sequence"/>
</dbReference>
<accession>A0A0G1QKZ1</accession>
<dbReference type="EMBL" id="LCLA01000043">
    <property type="protein sequence ID" value="KKU09340.1"/>
    <property type="molecule type" value="Genomic_DNA"/>
</dbReference>
<dbReference type="PATRIC" id="fig|1618581.3.peg.669"/>
<evidence type="ECO:0000256" key="6">
    <source>
        <dbReference type="SAM" id="MobiDB-lite"/>
    </source>
</evidence>
<evidence type="ECO:0000256" key="2">
    <source>
        <dbReference type="ARBA" id="ARBA00022980"/>
    </source>
</evidence>
<dbReference type="GO" id="GO:0003735">
    <property type="term" value="F:structural constituent of ribosome"/>
    <property type="evidence" value="ECO:0007669"/>
    <property type="project" value="InterPro"/>
</dbReference>
<name>A0A0G1QKZ1_9BACT</name>
<keyword evidence="3" id="KW-0687">Ribonucleoprotein</keyword>
<evidence type="ECO:0000313" key="8">
    <source>
        <dbReference type="Proteomes" id="UP000034329"/>
    </source>
</evidence>
<dbReference type="PANTHER" id="PTHR10746:SF6">
    <property type="entry name" value="LARGE RIBOSOMAL SUBUNIT PROTEIN UL4M"/>
    <property type="match status" value="1"/>
</dbReference>
<sequence length="213" mass="23374">MKIANYSVKGTKLAEVTLPKELTAEINLNLLAQAVHVYEERGHTGLRKAKTRAEVNRTGKKLYKQKGTGGARHGSRRAPIFVGGGVAHGPRPLRRVLTLPAKLRKLARAIAYTVKAKENEMVVVKDLGKLEKTKEASELIKRVAKDTGAKRFTFVTGEKAESARKAIRNLENAEMVTYKNANAYDIWNGGMIILDGEVLETGKVQKPSGKATK</sequence>
<evidence type="ECO:0000256" key="4">
    <source>
        <dbReference type="ARBA" id="ARBA00035244"/>
    </source>
</evidence>
<dbReference type="GO" id="GO:0006412">
    <property type="term" value="P:translation"/>
    <property type="evidence" value="ECO:0007669"/>
    <property type="project" value="InterPro"/>
</dbReference>
<dbReference type="GO" id="GO:0005840">
    <property type="term" value="C:ribosome"/>
    <property type="evidence" value="ECO:0007669"/>
    <property type="project" value="UniProtKB-KW"/>
</dbReference>
<evidence type="ECO:0000313" key="7">
    <source>
        <dbReference type="EMBL" id="KKU09340.1"/>
    </source>
</evidence>
<dbReference type="SUPFAM" id="SSF52166">
    <property type="entry name" value="Ribosomal protein L4"/>
    <property type="match status" value="1"/>
</dbReference>
<dbReference type="GO" id="GO:1990904">
    <property type="term" value="C:ribonucleoprotein complex"/>
    <property type="evidence" value="ECO:0007669"/>
    <property type="project" value="UniProtKB-KW"/>
</dbReference>
<proteinExistence type="inferred from homology"/>
<reference evidence="7 8" key="1">
    <citation type="journal article" date="2015" name="Nature">
        <title>rRNA introns, odd ribosomes, and small enigmatic genomes across a large radiation of phyla.</title>
        <authorList>
            <person name="Brown C.T."/>
            <person name="Hug L.A."/>
            <person name="Thomas B.C."/>
            <person name="Sharon I."/>
            <person name="Castelle C.J."/>
            <person name="Singh A."/>
            <person name="Wilkins M.J."/>
            <person name="Williams K.H."/>
            <person name="Banfield J.F."/>
        </authorList>
    </citation>
    <scope>NUCLEOTIDE SEQUENCE [LARGE SCALE GENOMIC DNA]</scope>
</reference>
<comment type="similarity">
    <text evidence="1">Belongs to the universal ribosomal protein uL4 family.</text>
</comment>
<protein>
    <recommendedName>
        <fullName evidence="4">Large ribosomal subunit protein uL4</fullName>
    </recommendedName>
    <alternativeName>
        <fullName evidence="5">50S ribosomal protein L4</fullName>
    </alternativeName>
</protein>
<comment type="caution">
    <text evidence="7">The sequence shown here is derived from an EMBL/GenBank/DDBJ whole genome shotgun (WGS) entry which is preliminary data.</text>
</comment>
<dbReference type="InterPro" id="IPR002136">
    <property type="entry name" value="Ribosomal_uL4"/>
</dbReference>
<dbReference type="NCBIfam" id="TIGR03953">
    <property type="entry name" value="rplD_bact"/>
    <property type="match status" value="1"/>
</dbReference>
<keyword evidence="2 7" id="KW-0689">Ribosomal protein</keyword>
<gene>
    <name evidence="7" type="ORF">UX13_C0043G0021</name>
</gene>
<feature type="region of interest" description="Disordered" evidence="6">
    <location>
        <begin position="64"/>
        <end position="83"/>
    </location>
</feature>
<organism evidence="7 8">
    <name type="scientific">Candidatus Woesebacteria bacterium GW2011_GWB1_45_5</name>
    <dbReference type="NCBI Taxonomy" id="1618581"/>
    <lineage>
        <taxon>Bacteria</taxon>
        <taxon>Candidatus Woeseibacteriota</taxon>
    </lineage>
</organism>
<evidence type="ECO:0000256" key="1">
    <source>
        <dbReference type="ARBA" id="ARBA00010528"/>
    </source>
</evidence>